<dbReference type="SUPFAM" id="SSF48371">
    <property type="entry name" value="ARM repeat"/>
    <property type="match status" value="1"/>
</dbReference>
<accession>F4Q3E6</accession>
<dbReference type="AlphaFoldDB" id="F4Q3E6"/>
<dbReference type="RefSeq" id="XP_004355289.1">
    <property type="nucleotide sequence ID" value="XM_004355237.1"/>
</dbReference>
<dbReference type="InterPro" id="IPR042530">
    <property type="entry name" value="EME1/EME2_C"/>
</dbReference>
<dbReference type="Proteomes" id="UP000007797">
    <property type="component" value="Unassembled WGS sequence"/>
</dbReference>
<keyword evidence="2" id="KW-1185">Reference proteome</keyword>
<reference evidence="2" key="1">
    <citation type="journal article" date="2011" name="Genome Res.">
        <title>Phylogeny-wide analysis of social amoeba genomes highlights ancient origins for complex intercellular communication.</title>
        <authorList>
            <person name="Heidel A.J."/>
            <person name="Lawal H.M."/>
            <person name="Felder M."/>
            <person name="Schilde C."/>
            <person name="Helps N.R."/>
            <person name="Tunggal B."/>
            <person name="Rivero F."/>
            <person name="John U."/>
            <person name="Schleicher M."/>
            <person name="Eichinger L."/>
            <person name="Platzer M."/>
            <person name="Noegel A.A."/>
            <person name="Schaap P."/>
            <person name="Gloeckner G."/>
        </authorList>
    </citation>
    <scope>NUCLEOTIDE SEQUENCE [LARGE SCALE GENOMIC DNA]</scope>
    <source>
        <strain evidence="2">SH3</strain>
    </source>
</reference>
<organism evidence="1 2">
    <name type="scientific">Cavenderia fasciculata</name>
    <name type="common">Slime mold</name>
    <name type="synonym">Dictyostelium fasciculatum</name>
    <dbReference type="NCBI Taxonomy" id="261658"/>
    <lineage>
        <taxon>Eukaryota</taxon>
        <taxon>Amoebozoa</taxon>
        <taxon>Evosea</taxon>
        <taxon>Eumycetozoa</taxon>
        <taxon>Dictyostelia</taxon>
        <taxon>Acytosteliales</taxon>
        <taxon>Cavenderiaceae</taxon>
        <taxon>Cavenderia</taxon>
    </lineage>
</organism>
<dbReference type="InterPro" id="IPR016024">
    <property type="entry name" value="ARM-type_fold"/>
</dbReference>
<dbReference type="InterPro" id="IPR011989">
    <property type="entry name" value="ARM-like"/>
</dbReference>
<gene>
    <name evidence="1" type="ORF">DFA_07793</name>
</gene>
<protein>
    <recommendedName>
        <fullName evidence="3">HEAT repeat-containing protein</fullName>
    </recommendedName>
</protein>
<sequence>MVHGISSIIARSIVAKYPTFISLYRAYEKVKDEGDRETMLSNLKIESGFGSLLNLTVKDKSMQLLDRLCIKGKEDIESLSDEILDALKVETIKLLNITDTNLQSRYHLIGVMATLATYLLPRGIATNRFTDEEYRSFMPNILSELKQLDGITHCDSNEKIVVKFARIYNSMFREPEWTEELAKPIIESLLELLDRNREMGFASKRTYSMVCNYMIDIVNHGTTDSNLERMIAHLFECLSQVEDGSLEDWANFPLISGIPNLNYYKEEDIGINMTYNKSDKFSDDLDIRQLVSALGERLELSIIKHINTMLNSQQWKDRYTTLIGLAKTYTFFQGSFKQHYPIILKKSVLTTLVDDENIKVRWASLQCLIGFGRHNAWVDEFVESRDEIFQVIIKSASDPNECIQTSCCFLIQSMTDSIQKMDDNVLEELSRFF</sequence>
<dbReference type="Gene3D" id="1.25.10.10">
    <property type="entry name" value="Leucine-rich Repeat Variant"/>
    <property type="match status" value="1"/>
</dbReference>
<proteinExistence type="predicted"/>
<dbReference type="KEGG" id="dfa:DFA_07793"/>
<dbReference type="Pfam" id="PF21292">
    <property type="entry name" value="EME1-MUS81_C"/>
    <property type="match status" value="1"/>
</dbReference>
<dbReference type="EMBL" id="GL883021">
    <property type="protein sequence ID" value="EGG16815.1"/>
    <property type="molecule type" value="Genomic_DNA"/>
</dbReference>
<evidence type="ECO:0000313" key="2">
    <source>
        <dbReference type="Proteomes" id="UP000007797"/>
    </source>
</evidence>
<evidence type="ECO:0000313" key="1">
    <source>
        <dbReference type="EMBL" id="EGG16815.1"/>
    </source>
</evidence>
<dbReference type="GeneID" id="14869336"/>
<evidence type="ECO:0008006" key="3">
    <source>
        <dbReference type="Google" id="ProtNLM"/>
    </source>
</evidence>
<dbReference type="Gene3D" id="1.10.150.670">
    <property type="entry name" value="Crossover junction endonuclease EME1, DNA-binding domain"/>
    <property type="match status" value="1"/>
</dbReference>
<name>F4Q3E6_CACFS</name>